<comment type="caution">
    <text evidence="1">The sequence shown here is derived from an EMBL/GenBank/DDBJ whole genome shotgun (WGS) entry which is preliminary data.</text>
</comment>
<organism evidence="1 2">
    <name type="scientific">Streptomyces ortus</name>
    <dbReference type="NCBI Taxonomy" id="2867268"/>
    <lineage>
        <taxon>Bacteria</taxon>
        <taxon>Bacillati</taxon>
        <taxon>Actinomycetota</taxon>
        <taxon>Actinomycetes</taxon>
        <taxon>Kitasatosporales</taxon>
        <taxon>Streptomycetaceae</taxon>
        <taxon>Streptomyces</taxon>
    </lineage>
</organism>
<protein>
    <submittedName>
        <fullName evidence="1">Uncharacterized protein</fullName>
    </submittedName>
</protein>
<dbReference type="EMBL" id="JAIFZO010000002">
    <property type="protein sequence ID" value="MCX4237991.1"/>
    <property type="molecule type" value="Genomic_DNA"/>
</dbReference>
<accession>A0ABT3VHN3</accession>
<evidence type="ECO:0000313" key="2">
    <source>
        <dbReference type="Proteomes" id="UP001165590"/>
    </source>
</evidence>
<reference evidence="1" key="1">
    <citation type="journal article" date="2022" name="bioRxiv">
        <title>Discovery and biosynthetic assessment of Streptomyces ortus sp nov. isolated from a deep-sea sponge.</title>
        <authorList>
            <person name="Williams S.E."/>
        </authorList>
    </citation>
    <scope>NUCLEOTIDE SEQUENCE</scope>
    <source>
        <strain evidence="1">A15ISP2-DRY2</strain>
    </source>
</reference>
<dbReference type="Proteomes" id="UP001165590">
    <property type="component" value="Unassembled WGS sequence"/>
</dbReference>
<sequence length="51" mass="5464">MSLVWNVECAWTGPATGPAVVRRLPEAPLRIAIALAGFGLAWTLWRDATAS</sequence>
<dbReference type="RefSeq" id="WP_267030333.1">
    <property type="nucleotide sequence ID" value="NZ_JAIFZO010000002.1"/>
</dbReference>
<evidence type="ECO:0000313" key="1">
    <source>
        <dbReference type="EMBL" id="MCX4237991.1"/>
    </source>
</evidence>
<keyword evidence="2" id="KW-1185">Reference proteome</keyword>
<gene>
    <name evidence="1" type="ORF">K3769_35530</name>
</gene>
<proteinExistence type="predicted"/>
<name>A0ABT3VHN3_9ACTN</name>